<accession>A0A2N3G6I7</accession>
<gene>
    <name evidence="1" type="ORF">CVT63_03335</name>
</gene>
<comment type="caution">
    <text evidence="1">The sequence shown here is derived from an EMBL/GenBank/DDBJ whole genome shotgun (WGS) entry which is preliminary data.</text>
</comment>
<evidence type="ECO:0000313" key="2">
    <source>
        <dbReference type="Proteomes" id="UP000233654"/>
    </source>
</evidence>
<dbReference type="EMBL" id="PHEX01000021">
    <property type="protein sequence ID" value="PKQ28316.1"/>
    <property type="molecule type" value="Genomic_DNA"/>
</dbReference>
<sequence length="350" mass="39828">MENLQQRYERLTERTIDLMWRQWLSLGANLSGDPARRAMIDPEALLMATCTVGRYDTRLFDEAMDWLGGNYSRLSSSRMVQVMSAYPVEDQRVLAAVEQWVSKFADVETVVKGVRSKVERPPENETRWLWLPERKATPSRPDEIFEAWGYLRGAPRIRRHSGSPDLKNEANVMLTARAMFGKGARADVLAYLCCSEKGSKNTLSISKKVKYDQKAVYRALVQLTETGVVENLQPGGRGAAGYYRIKGEALLRSLDIKKPIFVNWADLFFAIDRVLADRRNNAADYSSDVLGGERARRLTGSMVQMIRKSCDVLAETPLPDIRHKSPRRFVDELLGFLEQALSETEKLMRK</sequence>
<organism evidence="1 2">
    <name type="scientific">Candidatus Anoxymicrobium japonicum</name>
    <dbReference type="NCBI Taxonomy" id="2013648"/>
    <lineage>
        <taxon>Bacteria</taxon>
        <taxon>Bacillati</taxon>
        <taxon>Actinomycetota</taxon>
        <taxon>Candidatus Geothermincolia</taxon>
        <taxon>Candidatus Geothermincolales</taxon>
        <taxon>Candidatus Anoxymicrobiaceae</taxon>
        <taxon>Candidatus Anoxymicrobium</taxon>
    </lineage>
</organism>
<protein>
    <submittedName>
        <fullName evidence="1">Uncharacterized protein</fullName>
    </submittedName>
</protein>
<evidence type="ECO:0000313" key="1">
    <source>
        <dbReference type="EMBL" id="PKQ28316.1"/>
    </source>
</evidence>
<name>A0A2N3G6I7_9ACTN</name>
<dbReference type="AlphaFoldDB" id="A0A2N3G6I7"/>
<dbReference type="Proteomes" id="UP000233654">
    <property type="component" value="Unassembled WGS sequence"/>
</dbReference>
<proteinExistence type="predicted"/>
<reference evidence="1 2" key="1">
    <citation type="journal article" date="2017" name="ISME J.">
        <title>Potential for microbial H2 and metal transformations associated with novel bacteria and archaea in deep terrestrial subsurface sediments.</title>
        <authorList>
            <person name="Hernsdorf A.W."/>
            <person name="Amano Y."/>
            <person name="Miyakawa K."/>
            <person name="Ise K."/>
            <person name="Suzuki Y."/>
            <person name="Anantharaman K."/>
            <person name="Probst A."/>
            <person name="Burstein D."/>
            <person name="Thomas B.C."/>
            <person name="Banfield J.F."/>
        </authorList>
    </citation>
    <scope>NUCLEOTIDE SEQUENCE [LARGE SCALE GENOMIC DNA]</scope>
    <source>
        <strain evidence="1">HGW-Actinobacteria-3</strain>
    </source>
</reference>